<dbReference type="OrthoDB" id="119052at2759"/>
<evidence type="ECO:0000313" key="8">
    <source>
        <dbReference type="Proteomes" id="UP000794436"/>
    </source>
</evidence>
<dbReference type="PANTHER" id="PTHR28165:SF1">
    <property type="entry name" value="NON-CLASSICAL EXPORT PROTEIN 2-RELATED"/>
    <property type="match status" value="1"/>
</dbReference>
<dbReference type="GO" id="GO:0016020">
    <property type="term" value="C:membrane"/>
    <property type="evidence" value="ECO:0007669"/>
    <property type="project" value="UniProtKB-SubCell"/>
</dbReference>
<feature type="domain" description="MARVEL" evidence="6">
    <location>
        <begin position="196"/>
        <end position="337"/>
    </location>
</feature>
<evidence type="ECO:0000259" key="6">
    <source>
        <dbReference type="Pfam" id="PF01284"/>
    </source>
</evidence>
<comment type="subcellular location">
    <subcellularLocation>
        <location evidence="1">Membrane</location>
        <topology evidence="1">Multi-pass membrane protein</topology>
    </subcellularLocation>
</comment>
<feature type="transmembrane region" description="Helical" evidence="5">
    <location>
        <begin position="76"/>
        <end position="96"/>
    </location>
</feature>
<keyword evidence="4 5" id="KW-0472">Membrane</keyword>
<accession>A0A8K1FFQ1</accession>
<sequence length="366" mass="39588">MAPLSKLQLGVRGLQSASGLAAIIFTSLGYIELKSGQLSSSAAIFAYVTNYTAILAGLYYIVALHWLQLSRSSVKVVYARVVDLLIAVLLAISGVVHTNSEAYRNCDAINNMFETYHNYPLFRCGSMSVGVIVTFVTAGLFAATLAMSFKKAAPATALATEEEPSAARDYAPVSTPTVTKPTDGAAVSAEVYHPRLRTARLSGRGLQFICASIALVFTVLGYRRYYTGQYLNPKSAFAILITYTCMLYSLWHLVVVEKLKLTRRPKLSVERTIDGVLALLLLVAGIIVASSLQIQECDETNENFSKSHGETLFRCGSMSTGMVFSFIAIVMYAGTLGLSYVRGAQEENLRDSMLTVGSNVDASVQA</sequence>
<evidence type="ECO:0000313" key="7">
    <source>
        <dbReference type="EMBL" id="TMW61905.1"/>
    </source>
</evidence>
<feature type="transmembrane region" description="Helical" evidence="5">
    <location>
        <begin position="120"/>
        <end position="143"/>
    </location>
</feature>
<feature type="transmembrane region" description="Helical" evidence="5">
    <location>
        <begin position="235"/>
        <end position="255"/>
    </location>
</feature>
<feature type="transmembrane region" description="Helical" evidence="5">
    <location>
        <begin position="322"/>
        <end position="341"/>
    </location>
</feature>
<dbReference type="AlphaFoldDB" id="A0A8K1FFQ1"/>
<dbReference type="Proteomes" id="UP000794436">
    <property type="component" value="Unassembled WGS sequence"/>
</dbReference>
<feature type="transmembrane region" description="Helical" evidence="5">
    <location>
        <begin position="43"/>
        <end position="64"/>
    </location>
</feature>
<reference evidence="7" key="1">
    <citation type="submission" date="2019-03" db="EMBL/GenBank/DDBJ databases">
        <title>Long read genome sequence of the mycoparasitic Pythium oligandrum ATCC 38472 isolated from sugarbeet rhizosphere.</title>
        <authorList>
            <person name="Gaulin E."/>
        </authorList>
    </citation>
    <scope>NUCLEOTIDE SEQUENCE</scope>
    <source>
        <strain evidence="7">ATCC 38472_TT</strain>
    </source>
</reference>
<dbReference type="InterPro" id="IPR008253">
    <property type="entry name" value="Marvel"/>
</dbReference>
<name>A0A8K1FFQ1_PYTOL</name>
<protein>
    <recommendedName>
        <fullName evidence="6">MARVEL domain-containing protein</fullName>
    </recommendedName>
</protein>
<feature type="transmembrane region" description="Helical" evidence="5">
    <location>
        <begin position="205"/>
        <end position="223"/>
    </location>
</feature>
<keyword evidence="8" id="KW-1185">Reference proteome</keyword>
<feature type="transmembrane region" description="Helical" evidence="5">
    <location>
        <begin position="276"/>
        <end position="294"/>
    </location>
</feature>
<organism evidence="7 8">
    <name type="scientific">Pythium oligandrum</name>
    <name type="common">Mycoparasitic fungus</name>
    <dbReference type="NCBI Taxonomy" id="41045"/>
    <lineage>
        <taxon>Eukaryota</taxon>
        <taxon>Sar</taxon>
        <taxon>Stramenopiles</taxon>
        <taxon>Oomycota</taxon>
        <taxon>Peronosporomycetes</taxon>
        <taxon>Pythiales</taxon>
        <taxon>Pythiaceae</taxon>
        <taxon>Pythium</taxon>
    </lineage>
</organism>
<evidence type="ECO:0000256" key="4">
    <source>
        <dbReference type="ARBA" id="ARBA00023136"/>
    </source>
</evidence>
<keyword evidence="3 5" id="KW-1133">Transmembrane helix</keyword>
<feature type="transmembrane region" description="Helical" evidence="5">
    <location>
        <begin position="12"/>
        <end position="31"/>
    </location>
</feature>
<keyword evidence="2 5" id="KW-0812">Transmembrane</keyword>
<proteinExistence type="predicted"/>
<gene>
    <name evidence="7" type="ORF">Poli38472_010968</name>
</gene>
<evidence type="ECO:0000256" key="2">
    <source>
        <dbReference type="ARBA" id="ARBA00022692"/>
    </source>
</evidence>
<evidence type="ECO:0000256" key="1">
    <source>
        <dbReference type="ARBA" id="ARBA00004141"/>
    </source>
</evidence>
<evidence type="ECO:0000256" key="5">
    <source>
        <dbReference type="SAM" id="Phobius"/>
    </source>
</evidence>
<comment type="caution">
    <text evidence="7">The sequence shown here is derived from an EMBL/GenBank/DDBJ whole genome shotgun (WGS) entry which is preliminary data.</text>
</comment>
<evidence type="ECO:0000256" key="3">
    <source>
        <dbReference type="ARBA" id="ARBA00022989"/>
    </source>
</evidence>
<dbReference type="EMBL" id="SPLM01000075">
    <property type="protein sequence ID" value="TMW61905.1"/>
    <property type="molecule type" value="Genomic_DNA"/>
</dbReference>
<dbReference type="PANTHER" id="PTHR28165">
    <property type="entry name" value="NON-CLASSICAL EXPORT PROTEIN 2-RELATED"/>
    <property type="match status" value="1"/>
</dbReference>
<dbReference type="InterPro" id="IPR052649">
    <property type="entry name" value="NCE102-like"/>
</dbReference>
<dbReference type="Pfam" id="PF01284">
    <property type="entry name" value="MARVEL"/>
    <property type="match status" value="1"/>
</dbReference>